<dbReference type="Gene3D" id="1.50.10.10">
    <property type="match status" value="1"/>
</dbReference>
<dbReference type="GO" id="GO:0005975">
    <property type="term" value="P:carbohydrate metabolic process"/>
    <property type="evidence" value="ECO:0007669"/>
    <property type="project" value="InterPro"/>
</dbReference>
<dbReference type="GO" id="GO:0003824">
    <property type="term" value="F:catalytic activity"/>
    <property type="evidence" value="ECO:0007669"/>
    <property type="project" value="UniProtKB-ARBA"/>
</dbReference>
<proteinExistence type="predicted"/>
<keyword evidence="4" id="KW-1185">Reference proteome</keyword>
<dbReference type="AlphaFoldDB" id="A0AAD4ERC3"/>
<feature type="domain" description="Bacterial alpha-L-rhamnosidase N-terminal" evidence="1">
    <location>
        <begin position="47"/>
        <end position="199"/>
    </location>
</feature>
<dbReference type="EMBL" id="JAHCVI010000004">
    <property type="protein sequence ID" value="KAG7285924.1"/>
    <property type="molecule type" value="Genomic_DNA"/>
</dbReference>
<dbReference type="InterPro" id="IPR013737">
    <property type="entry name" value="Bac_rhamnosid_N"/>
</dbReference>
<comment type="caution">
    <text evidence="3">The sequence shown here is derived from an EMBL/GenBank/DDBJ whole genome shotgun (WGS) entry which is preliminary data.</text>
</comment>
<dbReference type="Gene3D" id="2.60.120.260">
    <property type="entry name" value="Galactose-binding domain-like"/>
    <property type="match status" value="2"/>
</dbReference>
<evidence type="ECO:0000313" key="3">
    <source>
        <dbReference type="EMBL" id="KAG7285924.1"/>
    </source>
</evidence>
<evidence type="ECO:0008006" key="5">
    <source>
        <dbReference type="Google" id="ProtNLM"/>
    </source>
</evidence>
<protein>
    <recommendedName>
        <fullName evidence="5">Alpha-L-rhamnosidase</fullName>
    </recommendedName>
</protein>
<gene>
    <name evidence="3" type="ORF">NEMBOFW57_008220</name>
</gene>
<dbReference type="SUPFAM" id="SSF48208">
    <property type="entry name" value="Six-hairpin glycosidases"/>
    <property type="match status" value="1"/>
</dbReference>
<dbReference type="InterPro" id="IPR008928">
    <property type="entry name" value="6-hairpin_glycosidase_sf"/>
</dbReference>
<dbReference type="InterPro" id="IPR008979">
    <property type="entry name" value="Galactose-bd-like_sf"/>
</dbReference>
<evidence type="ECO:0000259" key="2">
    <source>
        <dbReference type="Pfam" id="PF17389"/>
    </source>
</evidence>
<dbReference type="SUPFAM" id="SSF49785">
    <property type="entry name" value="Galactose-binding domain-like"/>
    <property type="match status" value="1"/>
</dbReference>
<dbReference type="Gene3D" id="2.60.420.10">
    <property type="entry name" value="Maltose phosphorylase, domain 3"/>
    <property type="match status" value="1"/>
</dbReference>
<dbReference type="Proteomes" id="UP001197093">
    <property type="component" value="Unassembled WGS sequence"/>
</dbReference>
<name>A0AAD4ERC3_9PEZI</name>
<evidence type="ECO:0000259" key="1">
    <source>
        <dbReference type="Pfam" id="PF08531"/>
    </source>
</evidence>
<evidence type="ECO:0000313" key="4">
    <source>
        <dbReference type="Proteomes" id="UP001197093"/>
    </source>
</evidence>
<organism evidence="3 4">
    <name type="scientific">Staphylotrichum longicolle</name>
    <dbReference type="NCBI Taxonomy" id="669026"/>
    <lineage>
        <taxon>Eukaryota</taxon>
        <taxon>Fungi</taxon>
        <taxon>Dikarya</taxon>
        <taxon>Ascomycota</taxon>
        <taxon>Pezizomycotina</taxon>
        <taxon>Sordariomycetes</taxon>
        <taxon>Sordariomycetidae</taxon>
        <taxon>Sordariales</taxon>
        <taxon>Chaetomiaceae</taxon>
        <taxon>Staphylotrichum</taxon>
    </lineage>
</organism>
<dbReference type="InterPro" id="IPR012341">
    <property type="entry name" value="6hp_glycosidase-like_sf"/>
</dbReference>
<dbReference type="PANTHER" id="PTHR34987">
    <property type="entry name" value="C, PUTATIVE (AFU_ORTHOLOGUE AFUA_3G02880)-RELATED"/>
    <property type="match status" value="1"/>
</dbReference>
<dbReference type="Pfam" id="PF08531">
    <property type="entry name" value="Bac_rhamnosid_N"/>
    <property type="match status" value="1"/>
</dbReference>
<accession>A0AAD4ERC3</accession>
<dbReference type="PANTHER" id="PTHR34987:SF2">
    <property type="entry name" value="B, PUTATIVE (AFU_ORTHOLOGUE AFUA_7G05040)-RELATED"/>
    <property type="match status" value="1"/>
</dbReference>
<reference evidence="3" key="1">
    <citation type="submission" date="2023-02" db="EMBL/GenBank/DDBJ databases">
        <authorList>
            <person name="Palmer J.M."/>
        </authorList>
    </citation>
    <scope>NUCLEOTIDE SEQUENCE</scope>
    <source>
        <strain evidence="3">FW57</strain>
    </source>
</reference>
<dbReference type="Pfam" id="PF17389">
    <property type="entry name" value="Bac_rhamnosid6H"/>
    <property type="match status" value="1"/>
</dbReference>
<dbReference type="InterPro" id="IPR035396">
    <property type="entry name" value="Bac_rhamnosid6H"/>
</dbReference>
<feature type="domain" description="Alpha-L-rhamnosidase six-hairpin glycosidase" evidence="2">
    <location>
        <begin position="381"/>
        <end position="718"/>
    </location>
</feature>
<sequence length="809" mass="90345">MASQHVSFPPWKAQWIWAPRRDNEAEPPAYFVLFRRSFILDGPIPTSCMVHISADTRYRLFVNGSLASFGPCKSYPTRWYYDSVDIASLLKEGVNIIAVRVLRLSPENTAATSIMRTSKPGLILHCSVNADISIDSDESWKSRRDESVQLVPNSEWDFRLGPPFVSLWERADGRLTPQHWLDANFDDAEWSNAVPSTMAAKMSPILDSRKLCPRPIPALPEIPAAFDSVTCCSGSGGPTKSDWEALIASSKPVRIDSRATVTVDLESNELTTGFLELCMDQDGEDAATVTILASECYEGDMDQGSRSRTKGDRANSQNGKLYGPTDTYVCRPGENHYEPFWWRAFRYIRLAIQTASSPLTIRFVRYRSTHYPLEVEAALSSSSSPTFDKLWRISLNTLRNCMHETYEDCPYYEQNQFIMDSRLQMLFTYAVSRDDRLARKTLHEFHASRRDDGLLEAQFPAPCRMTAIPAFSLYWVLMVHDHMRHFGDAGLGRQYLGTVDGILDHFSRLVGPLGLVGRFAGPEDETWAFVDWVPEWRTPEHGFKGVAVPPAYFSCGAATVHSLLYAIALRSAADLAECCGRKCVAGEYRSRAEELNAAARQHCFDQATGLFTDGPGSAELSQHTQVLAVLSGAAHADEAAALMRRTVLDRERYGVVRTSLAMAFYVFRAASLAGVYEELWGELMKPWQVMMDQNLTTWAEFETNPRSDCHGWSATPMYEIVREIVGVKIPSDDTNAPVVLEPRPRMINALSGSFLVGGGRRMDVSWSDGSLSLTASDDMLVELRLGNETTQLTLGKGVPLQTMLVAQES</sequence>